<feature type="compositionally biased region" description="Basic and acidic residues" evidence="1">
    <location>
        <begin position="315"/>
        <end position="328"/>
    </location>
</feature>
<feature type="compositionally biased region" description="Polar residues" evidence="1">
    <location>
        <begin position="394"/>
        <end position="407"/>
    </location>
</feature>
<keyword evidence="3" id="KW-1185">Reference proteome</keyword>
<evidence type="ECO:0000313" key="2">
    <source>
        <dbReference type="EMBL" id="SPO25893.1"/>
    </source>
</evidence>
<feature type="compositionally biased region" description="Basic and acidic residues" evidence="1">
    <location>
        <begin position="75"/>
        <end position="89"/>
    </location>
</feature>
<accession>A0A5C3E5C8</accession>
<sequence>MTQDRQKGSPGFFSVLLGRGTADPSGSTQAATEKPPRKESRAPQPSQSASVQGRVYAQGRAPYAAGASAPHRSSMARDRVRTHARKDGSAPRAHSTAEAAGGNHDASLTVRSKTDTRPPVSSMRLPHKDTFVDAKESQEGQGGTSSQARHSRKVSFNTPTSSLRKGKIGASRLDEAGSSQDSFFSPSASRPMSKSTKPKYTRDASSRAEMEERNWNSSTATLQNKDEPRSQSIKHRRSKGSSYPLATDPYGDSFQAVRVSGPDRVVIVPVAPSSAEDEFGPEKRYLPAAASAPAPALRRPGPGPLVPHASASKRASQDASRRKSRDVQRSQPHRTRSSHDADASAAKESGRSRSRLDKVAPRTSTSTGPFPEPVGTAVLSQNMARERNGDRIQRNSYRGSNPLQYDITTMPMFHERPSNARMKA</sequence>
<dbReference type="AlphaFoldDB" id="A0A5C3E5C8"/>
<evidence type="ECO:0000256" key="1">
    <source>
        <dbReference type="SAM" id="MobiDB-lite"/>
    </source>
</evidence>
<name>A0A5C3E5C8_9BASI</name>
<dbReference type="EMBL" id="OOIN01000012">
    <property type="protein sequence ID" value="SPO25893.1"/>
    <property type="molecule type" value="Genomic_DNA"/>
</dbReference>
<dbReference type="Proteomes" id="UP000324022">
    <property type="component" value="Unassembled WGS sequence"/>
</dbReference>
<feature type="compositionally biased region" description="Basic and acidic residues" evidence="1">
    <location>
        <begin position="126"/>
        <end position="138"/>
    </location>
</feature>
<feature type="compositionally biased region" description="Basic and acidic residues" evidence="1">
    <location>
        <begin position="384"/>
        <end position="393"/>
    </location>
</feature>
<feature type="compositionally biased region" description="Basic and acidic residues" evidence="1">
    <location>
        <begin position="348"/>
        <end position="360"/>
    </location>
</feature>
<organism evidence="2 3">
    <name type="scientific">Ustilago trichophora</name>
    <dbReference type="NCBI Taxonomy" id="86804"/>
    <lineage>
        <taxon>Eukaryota</taxon>
        <taxon>Fungi</taxon>
        <taxon>Dikarya</taxon>
        <taxon>Basidiomycota</taxon>
        <taxon>Ustilaginomycotina</taxon>
        <taxon>Ustilaginomycetes</taxon>
        <taxon>Ustilaginales</taxon>
        <taxon>Ustilaginaceae</taxon>
        <taxon>Ustilago</taxon>
    </lineage>
</organism>
<evidence type="ECO:0000313" key="3">
    <source>
        <dbReference type="Proteomes" id="UP000324022"/>
    </source>
</evidence>
<dbReference type="OrthoDB" id="2555863at2759"/>
<reference evidence="2 3" key="1">
    <citation type="submission" date="2018-03" db="EMBL/GenBank/DDBJ databases">
        <authorList>
            <person name="Guldener U."/>
        </authorList>
    </citation>
    <scope>NUCLEOTIDE SEQUENCE [LARGE SCALE GENOMIC DNA]</scope>
    <source>
        <strain evidence="2 3">NBRC100155</strain>
    </source>
</reference>
<gene>
    <name evidence="2" type="ORF">UTRI_03258</name>
</gene>
<feature type="compositionally biased region" description="Polar residues" evidence="1">
    <location>
        <begin position="144"/>
        <end position="163"/>
    </location>
</feature>
<proteinExistence type="predicted"/>
<feature type="compositionally biased region" description="Low complexity" evidence="1">
    <location>
        <begin position="286"/>
        <end position="300"/>
    </location>
</feature>
<feature type="compositionally biased region" description="Basic and acidic residues" evidence="1">
    <location>
        <begin position="200"/>
        <end position="214"/>
    </location>
</feature>
<feature type="compositionally biased region" description="Low complexity" evidence="1">
    <location>
        <begin position="178"/>
        <end position="189"/>
    </location>
</feature>
<protein>
    <submittedName>
        <fullName evidence="2">Uncharacterized protein</fullName>
    </submittedName>
</protein>
<feature type="region of interest" description="Disordered" evidence="1">
    <location>
        <begin position="271"/>
        <end position="424"/>
    </location>
</feature>
<feature type="region of interest" description="Disordered" evidence="1">
    <location>
        <begin position="1"/>
        <end position="254"/>
    </location>
</feature>